<dbReference type="RefSeq" id="WP_158552738.1">
    <property type="nucleotide sequence ID" value="NZ_CP060636.1"/>
</dbReference>
<evidence type="ECO:0000259" key="1">
    <source>
        <dbReference type="Pfam" id="PF09820"/>
    </source>
</evidence>
<dbReference type="Pfam" id="PF09820">
    <property type="entry name" value="AAA-ATPase_like"/>
    <property type="match status" value="1"/>
</dbReference>
<sequence>MDCLEEIIKKIGSCKNGNIRVNFKELKEAVALEEELKRRGIPFVMDIRLTNTGCNAVIGREKRVMYEKDVKDLHVEEANSIYHVEKSKEKRVPIGISDYREIKKENAYCVDKTKMIEELLQLNDQVTLITRPRRFGKTLNMSMLAEFFDITKDSRELFKDTYIYRTKYVKEMNKWPVIFLSFFDCKGNENIMIGSLIEHLEDLYAKYYPIYKTFDEKELRDKLCQTYEELKKGNNFSNVVFIKNSLNRLIEFLNKEYQKKVILLIDEYDTPFMSAYAGKYYDHVKDILRGLLLKTLKDNSMLYKGVLTGIQRIAKESLFSDLNNLEVCTMQEDKYADMFGFTEEETRALLESHHLKLSEEVKSMYDGYRIGNKEIYNPWSIVKYASSGKLKRYWVNTGGNQIIKDSLKQVSQSFFDDYQELIETGSVEVICDLESNYQEEETDNYLWALLINAGFLTIIEEIQEGDYIVRIVNGETRAALSKMMLSHLKVDEKKINKMLQALTSKDMPRFKELYTEILKERYSYYDLDNEKAHHILLVLLLDKLHEEYEIHSNQETGTGRCDIFLKSRKQKQDIIIELKYLKSESYQKDTTNSLKKEAEKALKQIIEEEYAPDAFKVGIAYHGKHMDMAWK</sequence>
<dbReference type="InterPro" id="IPR027417">
    <property type="entry name" value="P-loop_NTPase"/>
</dbReference>
<evidence type="ECO:0000313" key="2">
    <source>
        <dbReference type="EMBL" id="QNM12168.1"/>
    </source>
</evidence>
<dbReference type="AlphaFoldDB" id="A0A7G9GMY6"/>
<dbReference type="InterPro" id="IPR018631">
    <property type="entry name" value="AAA-ATPase-like_dom"/>
</dbReference>
<dbReference type="Gene3D" id="3.40.50.300">
    <property type="entry name" value="P-loop containing nucleotide triphosphate hydrolases"/>
    <property type="match status" value="1"/>
</dbReference>
<evidence type="ECO:0000313" key="3">
    <source>
        <dbReference type="Proteomes" id="UP000515856"/>
    </source>
</evidence>
<protein>
    <submittedName>
        <fullName evidence="2">AAA family ATPase</fullName>
    </submittedName>
</protein>
<proteinExistence type="predicted"/>
<keyword evidence="3" id="KW-1185">Reference proteome</keyword>
<dbReference type="PANTHER" id="PTHR34825">
    <property type="entry name" value="CONSERVED PROTEIN, WITH A WEAK D-GALACTARATE DEHYDRATASE/ALTRONATE HYDROLASE DOMAIN"/>
    <property type="match status" value="1"/>
</dbReference>
<dbReference type="Pfam" id="PF08011">
    <property type="entry name" value="PDDEXK_9"/>
    <property type="match status" value="1"/>
</dbReference>
<reference evidence="2 3" key="1">
    <citation type="submission" date="2020-08" db="EMBL/GenBank/DDBJ databases">
        <authorList>
            <person name="Liu C."/>
            <person name="Sun Q."/>
        </authorList>
    </citation>
    <scope>NUCLEOTIDE SEQUENCE [LARGE SCALE GENOMIC DNA]</scope>
    <source>
        <strain evidence="2 3">NSJ-61</strain>
    </source>
</reference>
<feature type="domain" description="AAA-ATPase-like" evidence="1">
    <location>
        <begin position="93"/>
        <end position="319"/>
    </location>
</feature>
<dbReference type="PANTHER" id="PTHR34825:SF1">
    <property type="entry name" value="AAA-ATPASE-LIKE DOMAIN-CONTAINING PROTEIN"/>
    <property type="match status" value="1"/>
</dbReference>
<organism evidence="2 3">
    <name type="scientific">[Eubacterium] hominis</name>
    <dbReference type="NCBI Taxonomy" id="2764325"/>
    <lineage>
        <taxon>Bacteria</taxon>
        <taxon>Bacillati</taxon>
        <taxon>Bacillota</taxon>
        <taxon>Erysipelotrichia</taxon>
        <taxon>Erysipelotrichales</taxon>
        <taxon>Erysipelotrichaceae</taxon>
        <taxon>Amedibacillus</taxon>
    </lineage>
</organism>
<dbReference type="SUPFAM" id="SSF52540">
    <property type="entry name" value="P-loop containing nucleoside triphosphate hydrolases"/>
    <property type="match status" value="1"/>
</dbReference>
<dbReference type="EMBL" id="CP060636">
    <property type="protein sequence ID" value="QNM12168.1"/>
    <property type="molecule type" value="Genomic_DNA"/>
</dbReference>
<name>A0A7G9GMY6_9FIRM</name>
<gene>
    <name evidence="2" type="ORF">H9Q80_18305</name>
</gene>
<dbReference type="InterPro" id="IPR012547">
    <property type="entry name" value="PDDEXK_9"/>
</dbReference>
<dbReference type="KEGG" id="ehn:H9Q80_18305"/>
<dbReference type="Proteomes" id="UP000515856">
    <property type="component" value="Chromosome"/>
</dbReference>
<accession>A0A7G9GMY6</accession>